<dbReference type="AlphaFoldDB" id="A0A4Q2DCX1"/>
<comment type="caution">
    <text evidence="1">The sequence shown here is derived from an EMBL/GenBank/DDBJ whole genome shotgun (WGS) entry which is preliminary data.</text>
</comment>
<sequence>MPGPTGWHSGDITFHFSEPIRDLCASEMTLAWLSTRIRTERITTGRQLDATPVAHVVD</sequence>
<proteinExistence type="predicted"/>
<reference evidence="1 2" key="1">
    <citation type="submission" date="2019-01" db="EMBL/GenBank/DDBJ databases">
        <title>Draft genome sequence of Psathyrella aberdarensis IHI B618.</title>
        <authorList>
            <person name="Buettner E."/>
            <person name="Kellner H."/>
        </authorList>
    </citation>
    <scope>NUCLEOTIDE SEQUENCE [LARGE SCALE GENOMIC DNA]</scope>
    <source>
        <strain evidence="1 2">IHI B618</strain>
    </source>
</reference>
<evidence type="ECO:0000313" key="2">
    <source>
        <dbReference type="Proteomes" id="UP000290288"/>
    </source>
</evidence>
<accession>A0A4Q2DCX1</accession>
<organism evidence="1 2">
    <name type="scientific">Candolleomyces aberdarensis</name>
    <dbReference type="NCBI Taxonomy" id="2316362"/>
    <lineage>
        <taxon>Eukaryota</taxon>
        <taxon>Fungi</taxon>
        <taxon>Dikarya</taxon>
        <taxon>Basidiomycota</taxon>
        <taxon>Agaricomycotina</taxon>
        <taxon>Agaricomycetes</taxon>
        <taxon>Agaricomycetidae</taxon>
        <taxon>Agaricales</taxon>
        <taxon>Agaricineae</taxon>
        <taxon>Psathyrellaceae</taxon>
        <taxon>Candolleomyces</taxon>
    </lineage>
</organism>
<keyword evidence="2" id="KW-1185">Reference proteome</keyword>
<evidence type="ECO:0000313" key="1">
    <source>
        <dbReference type="EMBL" id="RXW17580.1"/>
    </source>
</evidence>
<name>A0A4Q2DCX1_9AGAR</name>
<gene>
    <name evidence="1" type="ORF">EST38_g8276</name>
</gene>
<dbReference type="EMBL" id="SDEE01000330">
    <property type="protein sequence ID" value="RXW17580.1"/>
    <property type="molecule type" value="Genomic_DNA"/>
</dbReference>
<dbReference type="Proteomes" id="UP000290288">
    <property type="component" value="Unassembled WGS sequence"/>
</dbReference>
<protein>
    <submittedName>
        <fullName evidence="1">Uncharacterized protein</fullName>
    </submittedName>
</protein>